<comment type="catalytic activity">
    <reaction evidence="6">
        <text>Endonucleolytic cleavage of RNA, removing 5'-extranucleotides from tRNA precursor.</text>
        <dbReference type="EC" id="3.1.26.5"/>
    </reaction>
</comment>
<dbReference type="PANTHER" id="PTHR33992">
    <property type="entry name" value="RIBONUCLEASE P PROTEIN COMPONENT"/>
    <property type="match status" value="1"/>
</dbReference>
<dbReference type="GO" id="GO:0004526">
    <property type="term" value="F:ribonuclease P activity"/>
    <property type="evidence" value="ECO:0007669"/>
    <property type="project" value="UniProtKB-UniRule"/>
</dbReference>
<evidence type="ECO:0000256" key="6">
    <source>
        <dbReference type="HAMAP-Rule" id="MF_00227"/>
    </source>
</evidence>
<protein>
    <recommendedName>
        <fullName evidence="6 7">Ribonuclease P protein component</fullName>
        <shortName evidence="6">RNase P protein</shortName>
        <shortName evidence="6">RNaseP protein</shortName>
        <ecNumber evidence="6 7">3.1.26.5</ecNumber>
    </recommendedName>
    <alternativeName>
        <fullName evidence="6">Protein C5</fullName>
    </alternativeName>
</protein>
<comment type="caution">
    <text evidence="8">The sequence shown here is derived from an EMBL/GenBank/DDBJ whole genome shotgun (WGS) entry which is preliminary data.</text>
</comment>
<dbReference type="InterPro" id="IPR014721">
    <property type="entry name" value="Ribsml_uS5_D2-typ_fold_subgr"/>
</dbReference>
<dbReference type="GO" id="GO:0042781">
    <property type="term" value="F:3'-tRNA processing endoribonuclease activity"/>
    <property type="evidence" value="ECO:0007669"/>
    <property type="project" value="TreeGrafter"/>
</dbReference>
<keyword evidence="5 6" id="KW-0694">RNA-binding</keyword>
<keyword evidence="2 6" id="KW-0540">Nuclease</keyword>
<dbReference type="InterPro" id="IPR020568">
    <property type="entry name" value="Ribosomal_Su5_D2-typ_SF"/>
</dbReference>
<keyword evidence="4 6" id="KW-0378">Hydrolase</keyword>
<comment type="similarity">
    <text evidence="6">Belongs to the RnpA family.</text>
</comment>
<evidence type="ECO:0000313" key="8">
    <source>
        <dbReference type="EMBL" id="RQD73909.1"/>
    </source>
</evidence>
<name>A0A424YB07_9FIRM</name>
<dbReference type="Pfam" id="PF00825">
    <property type="entry name" value="Ribonuclease_P"/>
    <property type="match status" value="1"/>
</dbReference>
<organism evidence="8 9">
    <name type="scientific">Candidatus Syntrophonatronum acetioxidans</name>
    <dbReference type="NCBI Taxonomy" id="1795816"/>
    <lineage>
        <taxon>Bacteria</taxon>
        <taxon>Bacillati</taxon>
        <taxon>Bacillota</taxon>
        <taxon>Clostridia</taxon>
        <taxon>Eubacteriales</taxon>
        <taxon>Syntrophomonadaceae</taxon>
        <taxon>Candidatus Syntrophonatronum</taxon>
    </lineage>
</organism>
<evidence type="ECO:0000313" key="9">
    <source>
        <dbReference type="Proteomes" id="UP000285138"/>
    </source>
</evidence>
<dbReference type="PANTHER" id="PTHR33992:SF1">
    <property type="entry name" value="RIBONUCLEASE P PROTEIN COMPONENT"/>
    <property type="match status" value="1"/>
</dbReference>
<dbReference type="AlphaFoldDB" id="A0A424YB07"/>
<keyword evidence="3 6" id="KW-0255">Endonuclease</keyword>
<dbReference type="GO" id="GO:0001682">
    <property type="term" value="P:tRNA 5'-leader removal"/>
    <property type="evidence" value="ECO:0007669"/>
    <property type="project" value="UniProtKB-UniRule"/>
</dbReference>
<dbReference type="SUPFAM" id="SSF54211">
    <property type="entry name" value="Ribosomal protein S5 domain 2-like"/>
    <property type="match status" value="1"/>
</dbReference>
<gene>
    <name evidence="6 8" type="primary">rnpA</name>
    <name evidence="8" type="ORF">D5R97_08555</name>
</gene>
<accession>A0A424YB07</accession>
<comment type="subunit">
    <text evidence="6">Consists of a catalytic RNA component (M1 or rnpB) and a protein subunit.</text>
</comment>
<comment type="function">
    <text evidence="6">RNaseP catalyzes the removal of the 5'-leader sequence from pre-tRNA to produce the mature 5'-terminus. It can also cleave other RNA substrates such as 4.5S RNA. The protein component plays an auxiliary but essential role in vivo by binding to the 5'-leader sequence and broadening the substrate specificity of the ribozyme.</text>
</comment>
<sequence>MKKGLNKKTGGIIIPLEKIKKNREYRDVYKKGKKFVSSFTVLYVMPNEREKTRVGITVSKKIGNSVTRNRVKRIYREVCRLKEKDMKNGYDLVIVARKKAKELDFWKGWKDLNKLFYKSKIIFR</sequence>
<dbReference type="Gene3D" id="3.30.230.10">
    <property type="match status" value="1"/>
</dbReference>
<evidence type="ECO:0000256" key="3">
    <source>
        <dbReference type="ARBA" id="ARBA00022759"/>
    </source>
</evidence>
<evidence type="ECO:0000256" key="7">
    <source>
        <dbReference type="NCBIfam" id="TIGR00188"/>
    </source>
</evidence>
<proteinExistence type="inferred from homology"/>
<dbReference type="EC" id="3.1.26.5" evidence="6 7"/>
<dbReference type="NCBIfam" id="TIGR00188">
    <property type="entry name" value="rnpA"/>
    <property type="match status" value="1"/>
</dbReference>
<dbReference type="InterPro" id="IPR000100">
    <property type="entry name" value="RNase_P"/>
</dbReference>
<reference evidence="8 9" key="1">
    <citation type="submission" date="2018-08" db="EMBL/GenBank/DDBJ databases">
        <title>The metabolism and importance of syntrophic acetate oxidation coupled to methane or sulfide production in haloalkaline environments.</title>
        <authorList>
            <person name="Timmers P.H.A."/>
            <person name="Vavourakis C.D."/>
            <person name="Sorokin D.Y."/>
            <person name="Sinninghe Damste J.S."/>
            <person name="Muyzer G."/>
            <person name="Stams A.J.M."/>
            <person name="Plugge C.M."/>
        </authorList>
    </citation>
    <scope>NUCLEOTIDE SEQUENCE [LARGE SCALE GENOMIC DNA]</scope>
    <source>
        <strain evidence="8">MSAO_Bac1</strain>
    </source>
</reference>
<evidence type="ECO:0000256" key="1">
    <source>
        <dbReference type="ARBA" id="ARBA00022694"/>
    </source>
</evidence>
<keyword evidence="1 6" id="KW-0819">tRNA processing</keyword>
<dbReference type="HAMAP" id="MF_00227">
    <property type="entry name" value="RNase_P"/>
    <property type="match status" value="1"/>
</dbReference>
<dbReference type="GO" id="GO:0030677">
    <property type="term" value="C:ribonuclease P complex"/>
    <property type="evidence" value="ECO:0007669"/>
    <property type="project" value="TreeGrafter"/>
</dbReference>
<dbReference type="EMBL" id="QZAA01000231">
    <property type="protein sequence ID" value="RQD73909.1"/>
    <property type="molecule type" value="Genomic_DNA"/>
</dbReference>
<evidence type="ECO:0000256" key="5">
    <source>
        <dbReference type="ARBA" id="ARBA00022884"/>
    </source>
</evidence>
<dbReference type="GO" id="GO:0000049">
    <property type="term" value="F:tRNA binding"/>
    <property type="evidence" value="ECO:0007669"/>
    <property type="project" value="UniProtKB-UniRule"/>
</dbReference>
<evidence type="ECO:0000256" key="2">
    <source>
        <dbReference type="ARBA" id="ARBA00022722"/>
    </source>
</evidence>
<dbReference type="Proteomes" id="UP000285138">
    <property type="component" value="Unassembled WGS sequence"/>
</dbReference>
<evidence type="ECO:0000256" key="4">
    <source>
        <dbReference type="ARBA" id="ARBA00022801"/>
    </source>
</evidence>